<evidence type="ECO:0000256" key="2">
    <source>
        <dbReference type="ARBA" id="ARBA00022729"/>
    </source>
</evidence>
<dbReference type="EMBL" id="FZOF01000004">
    <property type="protein sequence ID" value="SNS28304.1"/>
    <property type="molecule type" value="Genomic_DNA"/>
</dbReference>
<feature type="domain" description="Periplasmic binding protein" evidence="5">
    <location>
        <begin position="41"/>
        <end position="319"/>
    </location>
</feature>
<feature type="chain" id="PRO_5012489492" evidence="4">
    <location>
        <begin position="26"/>
        <end position="369"/>
    </location>
</feature>
<accession>A0A239D8X8</accession>
<dbReference type="AlphaFoldDB" id="A0A239D8X8"/>
<dbReference type="Pfam" id="PF13407">
    <property type="entry name" value="Peripla_BP_4"/>
    <property type="match status" value="1"/>
</dbReference>
<gene>
    <name evidence="6" type="ORF">SAMN05216252_104430</name>
</gene>
<dbReference type="Gene3D" id="3.40.50.2300">
    <property type="match status" value="2"/>
</dbReference>
<feature type="signal peptide" evidence="4">
    <location>
        <begin position="1"/>
        <end position="25"/>
    </location>
</feature>
<dbReference type="SUPFAM" id="SSF53822">
    <property type="entry name" value="Periplasmic binding protein-like I"/>
    <property type="match status" value="1"/>
</dbReference>
<keyword evidence="2 4" id="KW-0732">Signal</keyword>
<dbReference type="PANTHER" id="PTHR30036:SF1">
    <property type="entry name" value="D-XYLOSE-BINDING PERIPLASMIC PROTEIN"/>
    <property type="match status" value="1"/>
</dbReference>
<name>A0A239D8X8_9ACTN</name>
<organism evidence="6 7">
    <name type="scientific">Actinacidiphila glaucinigra</name>
    <dbReference type="NCBI Taxonomy" id="235986"/>
    <lineage>
        <taxon>Bacteria</taxon>
        <taxon>Bacillati</taxon>
        <taxon>Actinomycetota</taxon>
        <taxon>Actinomycetes</taxon>
        <taxon>Kitasatosporales</taxon>
        <taxon>Streptomycetaceae</taxon>
        <taxon>Actinacidiphila</taxon>
    </lineage>
</organism>
<dbReference type="InterPro" id="IPR028082">
    <property type="entry name" value="Peripla_BP_I"/>
</dbReference>
<dbReference type="InterPro" id="IPR025997">
    <property type="entry name" value="SBP_2_dom"/>
</dbReference>
<protein>
    <submittedName>
        <fullName evidence="6">Xylose-binding protein</fullName>
    </submittedName>
</protein>
<feature type="region of interest" description="Disordered" evidence="3">
    <location>
        <begin position="316"/>
        <end position="336"/>
    </location>
</feature>
<dbReference type="PANTHER" id="PTHR30036">
    <property type="entry name" value="D-XYLOSE-BINDING PERIPLASMIC PROTEIN"/>
    <property type="match status" value="1"/>
</dbReference>
<evidence type="ECO:0000313" key="7">
    <source>
        <dbReference type="Proteomes" id="UP000198280"/>
    </source>
</evidence>
<proteinExistence type="predicted"/>
<dbReference type="RefSeq" id="WP_245938766.1">
    <property type="nucleotide sequence ID" value="NZ_FZOF01000004.1"/>
</dbReference>
<dbReference type="CDD" id="cd19994">
    <property type="entry name" value="PBP1_ChvE"/>
    <property type="match status" value="1"/>
</dbReference>
<dbReference type="GO" id="GO:0030288">
    <property type="term" value="C:outer membrane-bounded periplasmic space"/>
    <property type="evidence" value="ECO:0007669"/>
    <property type="project" value="TreeGrafter"/>
</dbReference>
<keyword evidence="7" id="KW-1185">Reference proteome</keyword>
<sequence>MHAGGAARLRTVTLAVLTLSLTAAATGCGNDSGGQSGEVKVGIALPTTKQTRWVSDGDNMKALFKKQGYKADVQYAEDSVDEQIKQVEKMIDSGDKLLIIGAVDGFELGDALQKASRAGVKVIAYDRLLLGSSNVDYYASFNNYKVGELQAQYIIDKLGLKKGGNAGPYNIELFAGDANDNNVRGFFAGAMDTLSDFIADGQLQVPSDQKRLSQVTTYKWQAEIANETMTTRLGDFYKSSTVDAVLAPNDGIARGIIDALKKDHYGTAGKPMPIVTGQDAEIDSVNEIIAGDQSMTVYKDTRKLAEVAVKMAQDILSGKRPETNSDNNDSNDNGNKVVPAYLLAPVSVDKSNYKKLLVDSGYIKASDLN</sequence>
<evidence type="ECO:0000313" key="6">
    <source>
        <dbReference type="EMBL" id="SNS28304.1"/>
    </source>
</evidence>
<dbReference type="InterPro" id="IPR050555">
    <property type="entry name" value="Bact_Solute-Bind_Prot2"/>
</dbReference>
<feature type="compositionally biased region" description="Low complexity" evidence="3">
    <location>
        <begin position="324"/>
        <end position="335"/>
    </location>
</feature>
<evidence type="ECO:0000259" key="5">
    <source>
        <dbReference type="Pfam" id="PF13407"/>
    </source>
</evidence>
<evidence type="ECO:0000256" key="1">
    <source>
        <dbReference type="ARBA" id="ARBA00004196"/>
    </source>
</evidence>
<comment type="subcellular location">
    <subcellularLocation>
        <location evidence="1">Cell envelope</location>
    </subcellularLocation>
</comment>
<reference evidence="6 7" key="1">
    <citation type="submission" date="2017-06" db="EMBL/GenBank/DDBJ databases">
        <authorList>
            <person name="Kim H.J."/>
            <person name="Triplett B.A."/>
        </authorList>
    </citation>
    <scope>NUCLEOTIDE SEQUENCE [LARGE SCALE GENOMIC DNA]</scope>
    <source>
        <strain evidence="6 7">CGMCC 4.1858</strain>
    </source>
</reference>
<evidence type="ECO:0000256" key="4">
    <source>
        <dbReference type="SAM" id="SignalP"/>
    </source>
</evidence>
<evidence type="ECO:0000256" key="3">
    <source>
        <dbReference type="SAM" id="MobiDB-lite"/>
    </source>
</evidence>
<dbReference type="GO" id="GO:0030246">
    <property type="term" value="F:carbohydrate binding"/>
    <property type="evidence" value="ECO:0007669"/>
    <property type="project" value="TreeGrafter"/>
</dbReference>
<dbReference type="Proteomes" id="UP000198280">
    <property type="component" value="Unassembled WGS sequence"/>
</dbReference>